<dbReference type="OrthoDB" id="10679356at2759"/>
<dbReference type="EMBL" id="FJOG01000044">
    <property type="protein sequence ID" value="CZR67505.1"/>
    <property type="molecule type" value="Genomic_DNA"/>
</dbReference>
<dbReference type="GO" id="GO:0008270">
    <property type="term" value="F:zinc ion binding"/>
    <property type="evidence" value="ECO:0007669"/>
    <property type="project" value="InterPro"/>
</dbReference>
<dbReference type="CDD" id="cd00067">
    <property type="entry name" value="GAL4"/>
    <property type="match status" value="1"/>
</dbReference>
<evidence type="ECO:0000256" key="1">
    <source>
        <dbReference type="ARBA" id="ARBA00023242"/>
    </source>
</evidence>
<dbReference type="SUPFAM" id="SSF57701">
    <property type="entry name" value="Zn2/Cys6 DNA-binding domain"/>
    <property type="match status" value="1"/>
</dbReference>
<dbReference type="InterPro" id="IPR036864">
    <property type="entry name" value="Zn2-C6_fun-type_DNA-bd_sf"/>
</dbReference>
<proteinExistence type="predicted"/>
<evidence type="ECO:0000256" key="2">
    <source>
        <dbReference type="SAM" id="MobiDB-lite"/>
    </source>
</evidence>
<evidence type="ECO:0008006" key="5">
    <source>
        <dbReference type="Google" id="ProtNLM"/>
    </source>
</evidence>
<feature type="region of interest" description="Disordered" evidence="2">
    <location>
        <begin position="231"/>
        <end position="276"/>
    </location>
</feature>
<dbReference type="Proteomes" id="UP000184330">
    <property type="component" value="Unassembled WGS sequence"/>
</dbReference>
<protein>
    <recommendedName>
        <fullName evidence="5">Zn(2)-C6 fungal-type domain-containing protein</fullName>
    </recommendedName>
</protein>
<gene>
    <name evidence="3" type="ORF">PAC_17404</name>
</gene>
<evidence type="ECO:0000313" key="3">
    <source>
        <dbReference type="EMBL" id="CZR67505.1"/>
    </source>
</evidence>
<feature type="region of interest" description="Disordered" evidence="2">
    <location>
        <begin position="1"/>
        <end position="27"/>
    </location>
</feature>
<dbReference type="InterPro" id="IPR001138">
    <property type="entry name" value="Zn2Cys6_DnaBD"/>
</dbReference>
<sequence>MTHQDKSSDSLLDNLNTPDLPFLDPNSMDAADTVQFDLWTHGTDVLQDTAISAVDDSTHEQRPDANFSRLSTPWWDATQPSDQFSNSTPYPAGDTIGNLPIVAVNYDPFFGHEDASNLPTLSGFVSPRQASIPFPSTLPSAFSPPSQHLLLDVANGLDEPDLSNFFDGDIPNALSALGDPSSKTSLAILDSAPTAVSTLPNPRNLSMMHTLDQPEMSVMIPEINERQHRPILPKPPLAAEPAPLSRAQPTPAHQRPSAPMSTSPLRPTDVVPHQPGITGIKRKRSLIERKKANQLIPSSMLGEFPASSMDSRTSVREQSPKGRVAKRTRAKKGSRRCLRCHVQRLKCDGESPCVNCWKLASASQLTNFRPQCIDSDIRQLNFLGSTFQHLAILSDTPSHPGSDFSNISEAEYFGLSEPFWRAINMLIAMVLDSPIEAGYGRMLAEVFISFNTSKPGQKVSSEADQSMLWHPRNPTQHYQTLSHHPLVQQWSHTPISLIILIFQHDNMATLTGLPRSSLCWFSAACFGSFFHRLWKILKTLRPNDATKSDRDKLLPLLRFLRDIVDWNRHIGLFWQAIYLKIYDQEVSYFATPSGNYDPQIQVKKLLLRAVEVFEQAVMPDPIFACLLERLEQIRRHLDQYILCWLKRLDPENVFQEGGHFYDYYFMAQSLKHLVLINDNDIPSGPGAKQPQGHYDGLCQSISRICIYEPYMSVLKRYLDLTDTDSGSDAFMPGSPAGGSVDKAEAVADQFFEAVLADSQTRDLRADSKLKLDVIEWVKSHDLFWS</sequence>
<dbReference type="AlphaFoldDB" id="A0A1L7XR72"/>
<accession>A0A1L7XR72</accession>
<keyword evidence="1" id="KW-0539">Nucleus</keyword>
<dbReference type="GO" id="GO:0000981">
    <property type="term" value="F:DNA-binding transcription factor activity, RNA polymerase II-specific"/>
    <property type="evidence" value="ECO:0007669"/>
    <property type="project" value="InterPro"/>
</dbReference>
<evidence type="ECO:0000313" key="4">
    <source>
        <dbReference type="Proteomes" id="UP000184330"/>
    </source>
</evidence>
<reference evidence="3 4" key="1">
    <citation type="submission" date="2016-03" db="EMBL/GenBank/DDBJ databases">
        <authorList>
            <person name="Ploux O."/>
        </authorList>
    </citation>
    <scope>NUCLEOTIDE SEQUENCE [LARGE SCALE GENOMIC DNA]</scope>
    <source>
        <strain evidence="3 4">UAMH 11012</strain>
    </source>
</reference>
<name>A0A1L7XR72_9HELO</name>
<feature type="region of interest" description="Disordered" evidence="2">
    <location>
        <begin position="300"/>
        <end position="330"/>
    </location>
</feature>
<keyword evidence="4" id="KW-1185">Reference proteome</keyword>
<organism evidence="3 4">
    <name type="scientific">Phialocephala subalpina</name>
    <dbReference type="NCBI Taxonomy" id="576137"/>
    <lineage>
        <taxon>Eukaryota</taxon>
        <taxon>Fungi</taxon>
        <taxon>Dikarya</taxon>
        <taxon>Ascomycota</taxon>
        <taxon>Pezizomycotina</taxon>
        <taxon>Leotiomycetes</taxon>
        <taxon>Helotiales</taxon>
        <taxon>Mollisiaceae</taxon>
        <taxon>Phialocephala</taxon>
        <taxon>Phialocephala fortinii species complex</taxon>
    </lineage>
</organism>